<keyword evidence="2" id="KW-1185">Reference proteome</keyword>
<comment type="caution">
    <text evidence="1">The sequence shown here is derived from an EMBL/GenBank/DDBJ whole genome shotgun (WGS) entry which is preliminary data.</text>
</comment>
<evidence type="ECO:0000313" key="1">
    <source>
        <dbReference type="EMBL" id="KAI3802632.1"/>
    </source>
</evidence>
<gene>
    <name evidence="1" type="ORF">L1987_30772</name>
</gene>
<protein>
    <submittedName>
        <fullName evidence="1">Uncharacterized protein</fullName>
    </submittedName>
</protein>
<evidence type="ECO:0000313" key="2">
    <source>
        <dbReference type="Proteomes" id="UP001056120"/>
    </source>
</evidence>
<organism evidence="1 2">
    <name type="scientific">Smallanthus sonchifolius</name>
    <dbReference type="NCBI Taxonomy" id="185202"/>
    <lineage>
        <taxon>Eukaryota</taxon>
        <taxon>Viridiplantae</taxon>
        <taxon>Streptophyta</taxon>
        <taxon>Embryophyta</taxon>
        <taxon>Tracheophyta</taxon>
        <taxon>Spermatophyta</taxon>
        <taxon>Magnoliopsida</taxon>
        <taxon>eudicotyledons</taxon>
        <taxon>Gunneridae</taxon>
        <taxon>Pentapetalae</taxon>
        <taxon>asterids</taxon>
        <taxon>campanulids</taxon>
        <taxon>Asterales</taxon>
        <taxon>Asteraceae</taxon>
        <taxon>Asteroideae</taxon>
        <taxon>Heliantheae alliance</taxon>
        <taxon>Millerieae</taxon>
        <taxon>Smallanthus</taxon>
    </lineage>
</organism>
<reference evidence="2" key="1">
    <citation type="journal article" date="2022" name="Mol. Ecol. Resour.">
        <title>The genomes of chicory, endive, great burdock and yacon provide insights into Asteraceae palaeo-polyploidization history and plant inulin production.</title>
        <authorList>
            <person name="Fan W."/>
            <person name="Wang S."/>
            <person name="Wang H."/>
            <person name="Wang A."/>
            <person name="Jiang F."/>
            <person name="Liu H."/>
            <person name="Zhao H."/>
            <person name="Xu D."/>
            <person name="Zhang Y."/>
        </authorList>
    </citation>
    <scope>NUCLEOTIDE SEQUENCE [LARGE SCALE GENOMIC DNA]</scope>
    <source>
        <strain evidence="2">cv. Yunnan</strain>
    </source>
</reference>
<dbReference type="Proteomes" id="UP001056120">
    <property type="component" value="Linkage Group LG10"/>
</dbReference>
<dbReference type="EMBL" id="CM042027">
    <property type="protein sequence ID" value="KAI3802632.1"/>
    <property type="molecule type" value="Genomic_DNA"/>
</dbReference>
<proteinExistence type="predicted"/>
<reference evidence="1 2" key="2">
    <citation type="journal article" date="2022" name="Mol. Ecol. Resour.">
        <title>The genomes of chicory, endive, great burdock and yacon provide insights into Asteraceae paleo-polyploidization history and plant inulin production.</title>
        <authorList>
            <person name="Fan W."/>
            <person name="Wang S."/>
            <person name="Wang H."/>
            <person name="Wang A."/>
            <person name="Jiang F."/>
            <person name="Liu H."/>
            <person name="Zhao H."/>
            <person name="Xu D."/>
            <person name="Zhang Y."/>
        </authorList>
    </citation>
    <scope>NUCLEOTIDE SEQUENCE [LARGE SCALE GENOMIC DNA]</scope>
    <source>
        <strain evidence="2">cv. Yunnan</strain>
        <tissue evidence="1">Leaves</tissue>
    </source>
</reference>
<sequence length="115" mass="12998">MQNQQWMCGAYNPCIETYSNQYFNLPEVQKAFHANITSLSYTWKTCSHVVGGGDTDAIVPLTVTRYSIGALNLSAIANWYPRYDNGKVIRSVKQKELGTQIDHLNKKMAQAFVYA</sequence>
<accession>A0ACB9I6E7</accession>
<name>A0ACB9I6E7_9ASTR</name>